<dbReference type="GO" id="GO:0032483">
    <property type="term" value="P:regulation of Rab protein signal transduction"/>
    <property type="evidence" value="ECO:0007669"/>
    <property type="project" value="TreeGrafter"/>
</dbReference>
<dbReference type="Ensembl" id="ENSSRHT00000006661.1">
    <property type="protein sequence ID" value="ENSSRHP00000006440.1"/>
    <property type="gene ID" value="ENSSRHG00000003914.1"/>
</dbReference>
<evidence type="ECO:0008006" key="3">
    <source>
        <dbReference type="Google" id="ProtNLM"/>
    </source>
</evidence>
<reference evidence="1" key="2">
    <citation type="submission" date="2025-09" db="UniProtKB">
        <authorList>
            <consortium name="Ensembl"/>
        </authorList>
    </citation>
    <scope>IDENTIFICATION</scope>
</reference>
<sequence length="206" mass="23067">SAEPVLMAENVPSGLLEACVVLGHVDCDLVWLQLQGKDKEPLVEAEVLQVHAPPFVTKESSSNGTEHDHAPAFSRVQRRRSFKKKRDRLVSTISNSGQTNEPAVAASDDLSVPQNIDLIALPQLCFPGNPRRCLSLVITSESREDDYHFLVFTDVFGNQTHGVVAQYCKPVHMILYCIYLIKSTEKHICIISKYPYYNALRDCLSR</sequence>
<organism evidence="1 2">
    <name type="scientific">Sinocyclocheilus rhinocerous</name>
    <dbReference type="NCBI Taxonomy" id="307959"/>
    <lineage>
        <taxon>Eukaryota</taxon>
        <taxon>Metazoa</taxon>
        <taxon>Chordata</taxon>
        <taxon>Craniata</taxon>
        <taxon>Vertebrata</taxon>
        <taxon>Euteleostomi</taxon>
        <taxon>Actinopterygii</taxon>
        <taxon>Neopterygii</taxon>
        <taxon>Teleostei</taxon>
        <taxon>Ostariophysi</taxon>
        <taxon>Cypriniformes</taxon>
        <taxon>Cyprinidae</taxon>
        <taxon>Cyprininae</taxon>
        <taxon>Sinocyclocheilus</taxon>
    </lineage>
</organism>
<dbReference type="InterPro" id="IPR051696">
    <property type="entry name" value="DENN_Domain_GEFs"/>
</dbReference>
<protein>
    <recommendedName>
        <fullName evidence="3">UDENN domain-containing protein</fullName>
    </recommendedName>
</protein>
<name>A0A673G2Z0_9TELE</name>
<evidence type="ECO:0000313" key="1">
    <source>
        <dbReference type="Ensembl" id="ENSSRHP00000006440.1"/>
    </source>
</evidence>
<dbReference type="PANTHER" id="PTHR12296">
    <property type="entry name" value="DENN DOMAIN-CONTAINING PROTEIN 4"/>
    <property type="match status" value="1"/>
</dbReference>
<dbReference type="Proteomes" id="UP000472270">
    <property type="component" value="Unassembled WGS sequence"/>
</dbReference>
<dbReference type="AlphaFoldDB" id="A0A673G2Z0"/>
<keyword evidence="2" id="KW-1185">Reference proteome</keyword>
<dbReference type="GO" id="GO:0031410">
    <property type="term" value="C:cytoplasmic vesicle"/>
    <property type="evidence" value="ECO:0007669"/>
    <property type="project" value="TreeGrafter"/>
</dbReference>
<proteinExistence type="predicted"/>
<evidence type="ECO:0000313" key="2">
    <source>
        <dbReference type="Proteomes" id="UP000472270"/>
    </source>
</evidence>
<reference evidence="1" key="1">
    <citation type="submission" date="2025-08" db="UniProtKB">
        <authorList>
            <consortium name="Ensembl"/>
        </authorList>
    </citation>
    <scope>IDENTIFICATION</scope>
</reference>
<dbReference type="PANTHER" id="PTHR12296:SF21">
    <property type="entry name" value="DENN DOMAIN-CONTAINING PROTEIN 3"/>
    <property type="match status" value="1"/>
</dbReference>
<accession>A0A673G2Z0</accession>
<dbReference type="GO" id="GO:0005085">
    <property type="term" value="F:guanyl-nucleotide exchange factor activity"/>
    <property type="evidence" value="ECO:0007669"/>
    <property type="project" value="UniProtKB-ARBA"/>
</dbReference>